<protein>
    <submittedName>
        <fullName evidence="2">Lysophospholipase</fullName>
    </submittedName>
</protein>
<dbReference type="Proteomes" id="UP000460157">
    <property type="component" value="Unassembled WGS sequence"/>
</dbReference>
<dbReference type="Gene3D" id="3.40.50.1110">
    <property type="entry name" value="SGNH hydrolase"/>
    <property type="match status" value="1"/>
</dbReference>
<evidence type="ECO:0000259" key="1">
    <source>
        <dbReference type="Pfam" id="PF13472"/>
    </source>
</evidence>
<name>A0A7K1UI51_9MICC</name>
<organism evidence="2 3">
    <name type="scientific">Nesterenkonia alkaliphila</name>
    <dbReference type="NCBI Taxonomy" id="1463631"/>
    <lineage>
        <taxon>Bacteria</taxon>
        <taxon>Bacillati</taxon>
        <taxon>Actinomycetota</taxon>
        <taxon>Actinomycetes</taxon>
        <taxon>Micrococcales</taxon>
        <taxon>Micrococcaceae</taxon>
        <taxon>Nesterenkonia</taxon>
    </lineage>
</organism>
<gene>
    <name evidence="2" type="ORF">GNZ21_07220</name>
</gene>
<dbReference type="EMBL" id="WRPM01000051">
    <property type="protein sequence ID" value="MVT26148.1"/>
    <property type="molecule type" value="Genomic_DNA"/>
</dbReference>
<reference evidence="2 3" key="1">
    <citation type="submission" date="2019-12" db="EMBL/GenBank/DDBJ databases">
        <title>Nesterenkonia muleiensis sp. nov., a novel actinobacterium isolated from sap of Populus euphratica.</title>
        <authorList>
            <person name="Wang R."/>
        </authorList>
    </citation>
    <scope>NUCLEOTIDE SEQUENCE [LARGE SCALE GENOMIC DNA]</scope>
    <source>
        <strain evidence="2 3">F10</strain>
    </source>
</reference>
<evidence type="ECO:0000313" key="2">
    <source>
        <dbReference type="EMBL" id="MVT26148.1"/>
    </source>
</evidence>
<evidence type="ECO:0000313" key="3">
    <source>
        <dbReference type="Proteomes" id="UP000460157"/>
    </source>
</evidence>
<accession>A0A7K1UI51</accession>
<proteinExistence type="predicted"/>
<dbReference type="InterPro" id="IPR013830">
    <property type="entry name" value="SGNH_hydro"/>
</dbReference>
<dbReference type="Pfam" id="PF13472">
    <property type="entry name" value="Lipase_GDSL_2"/>
    <property type="match status" value="1"/>
</dbReference>
<dbReference type="SUPFAM" id="SSF52266">
    <property type="entry name" value="SGNH hydrolase"/>
    <property type="match status" value="1"/>
</dbReference>
<keyword evidence="3" id="KW-1185">Reference proteome</keyword>
<dbReference type="AlphaFoldDB" id="A0A7K1UI51"/>
<dbReference type="InterPro" id="IPR036514">
    <property type="entry name" value="SGNH_hydro_sf"/>
</dbReference>
<feature type="domain" description="SGNH hydrolase-type esterase" evidence="1">
    <location>
        <begin position="19"/>
        <end position="179"/>
    </location>
</feature>
<sequence>MEPRRIRLVAVGDELLTPTGDPRALGWLGRVLSKTPLHGVHLQPHILAVPGEGVEALSKRWEAEAAPRFGPVAGEDAAERHLLVALNDADLRTASSARARLNLANILDRASQQGIRCFVVGPVPGLDAEHNRRVAELNRAYRDVAERRGHPYVDAFTPLLDHAQWREDLTANAGHPGQAAFGLIAWLVLHRGWFEWLDITEGPTST</sequence>
<comment type="caution">
    <text evidence="2">The sequence shown here is derived from an EMBL/GenBank/DDBJ whole genome shotgun (WGS) entry which is preliminary data.</text>
</comment>